<dbReference type="Gene3D" id="3.60.15.10">
    <property type="entry name" value="Ribonuclease Z/Hydroxyacylglutathione hydrolase-like"/>
    <property type="match status" value="1"/>
</dbReference>
<organism evidence="2 3">
    <name type="scientific">Reticulibacter mediterranei</name>
    <dbReference type="NCBI Taxonomy" id="2778369"/>
    <lineage>
        <taxon>Bacteria</taxon>
        <taxon>Bacillati</taxon>
        <taxon>Chloroflexota</taxon>
        <taxon>Ktedonobacteria</taxon>
        <taxon>Ktedonobacterales</taxon>
        <taxon>Reticulibacteraceae</taxon>
        <taxon>Reticulibacter</taxon>
    </lineage>
</organism>
<name>A0A8J3N1I1_9CHLR</name>
<dbReference type="CDD" id="cd07721">
    <property type="entry name" value="yflN-like_MBL-fold"/>
    <property type="match status" value="1"/>
</dbReference>
<dbReference type="PANTHER" id="PTHR42951:SF17">
    <property type="entry name" value="METALLO-BETA-LACTAMASE DOMAIN-CONTAINING PROTEIN"/>
    <property type="match status" value="1"/>
</dbReference>
<dbReference type="InterPro" id="IPR050855">
    <property type="entry name" value="NDM-1-like"/>
</dbReference>
<evidence type="ECO:0000313" key="2">
    <source>
        <dbReference type="EMBL" id="GHO94117.1"/>
    </source>
</evidence>
<keyword evidence="3" id="KW-1185">Reference proteome</keyword>
<dbReference type="Pfam" id="PF00753">
    <property type="entry name" value="Lactamase_B"/>
    <property type="match status" value="1"/>
</dbReference>
<dbReference type="PANTHER" id="PTHR42951">
    <property type="entry name" value="METALLO-BETA-LACTAMASE DOMAIN-CONTAINING"/>
    <property type="match status" value="1"/>
</dbReference>
<dbReference type="SUPFAM" id="SSF56281">
    <property type="entry name" value="Metallo-hydrolase/oxidoreductase"/>
    <property type="match status" value="1"/>
</dbReference>
<reference evidence="2" key="1">
    <citation type="submission" date="2020-10" db="EMBL/GenBank/DDBJ databases">
        <title>Taxonomic study of unclassified bacteria belonging to the class Ktedonobacteria.</title>
        <authorList>
            <person name="Yabe S."/>
            <person name="Wang C.M."/>
            <person name="Zheng Y."/>
            <person name="Sakai Y."/>
            <person name="Cavaletti L."/>
            <person name="Monciardini P."/>
            <person name="Donadio S."/>
        </authorList>
    </citation>
    <scope>NUCLEOTIDE SEQUENCE</scope>
    <source>
        <strain evidence="2">ID150040</strain>
    </source>
</reference>
<dbReference type="SMART" id="SM00849">
    <property type="entry name" value="Lactamase_B"/>
    <property type="match status" value="1"/>
</dbReference>
<dbReference type="AlphaFoldDB" id="A0A8J3N1I1"/>
<protein>
    <submittedName>
        <fullName evidence="2">MBL fold metallo-hydrolase</fullName>
    </submittedName>
</protein>
<dbReference type="InterPro" id="IPR036866">
    <property type="entry name" value="RibonucZ/Hydroxyglut_hydro"/>
</dbReference>
<dbReference type="RefSeq" id="WP_220204875.1">
    <property type="nucleotide sequence ID" value="NZ_BNJK01000001.1"/>
</dbReference>
<proteinExistence type="predicted"/>
<dbReference type="InterPro" id="IPR001279">
    <property type="entry name" value="Metallo-B-lactamas"/>
</dbReference>
<dbReference type="EMBL" id="BNJK01000001">
    <property type="protein sequence ID" value="GHO94117.1"/>
    <property type="molecule type" value="Genomic_DNA"/>
</dbReference>
<dbReference type="Proteomes" id="UP000597444">
    <property type="component" value="Unassembled WGS sequence"/>
</dbReference>
<evidence type="ECO:0000259" key="1">
    <source>
        <dbReference type="SMART" id="SM00849"/>
    </source>
</evidence>
<comment type="caution">
    <text evidence="2">The sequence shown here is derived from an EMBL/GenBank/DDBJ whole genome shotgun (WGS) entry which is preliminary data.</text>
</comment>
<feature type="domain" description="Metallo-beta-lactamase" evidence="1">
    <location>
        <begin position="16"/>
        <end position="219"/>
    </location>
</feature>
<sequence length="239" mass="26231">MYRIANGISGIEGTWIGRMYVIEAPDGLTLIDSSIPGALPRIEKDLLRAGRRLDMVKRILITHAHWDHYGSLAALKEATGARVYAHHRYESAVIRGEKKPDMPLPSQLHGFDRLVSTAWIQPQLKFNIAVKVDYELKEGDRLDEVLPGLMVIDTPGHSLGHCGFWQPEQGLLFGGDVMMHLPSGRLVLPLASATRDLDEAKRSVQKVADMQVKTLCLGHGKPLIGNATAAISAFAAKLS</sequence>
<accession>A0A8J3N1I1</accession>
<gene>
    <name evidence="2" type="ORF">KSF_041650</name>
</gene>
<evidence type="ECO:0000313" key="3">
    <source>
        <dbReference type="Proteomes" id="UP000597444"/>
    </source>
</evidence>